<name>A0A0H0XPR8_9SPHN</name>
<dbReference type="STRING" id="874156.GCA_001021555_01305"/>
<evidence type="ECO:0000313" key="2">
    <source>
        <dbReference type="EMBL" id="KLI64011.1"/>
    </source>
</evidence>
<dbReference type="AlphaFoldDB" id="A0A0H0XPR8"/>
<feature type="domain" description="AB hydrolase-1" evidence="1">
    <location>
        <begin position="45"/>
        <end position="238"/>
    </location>
</feature>
<dbReference type="OrthoDB" id="249225at2"/>
<dbReference type="Pfam" id="PF12697">
    <property type="entry name" value="Abhydrolase_6"/>
    <property type="match status" value="1"/>
</dbReference>
<reference evidence="2 3" key="1">
    <citation type="submission" date="2015-04" db="EMBL/GenBank/DDBJ databases">
        <title>The draft genome sequence of Erythrobacter marinus HWDM-33.</title>
        <authorList>
            <person name="Zhuang L."/>
            <person name="Liu Y."/>
            <person name="Shao Z."/>
        </authorList>
    </citation>
    <scope>NUCLEOTIDE SEQUENCE [LARGE SCALE GENOMIC DNA]</scope>
    <source>
        <strain evidence="2 3">HWDM-33</strain>
    </source>
</reference>
<organism evidence="2 3">
    <name type="scientific">Aurantiacibacter marinus</name>
    <dbReference type="NCBI Taxonomy" id="874156"/>
    <lineage>
        <taxon>Bacteria</taxon>
        <taxon>Pseudomonadati</taxon>
        <taxon>Pseudomonadota</taxon>
        <taxon>Alphaproteobacteria</taxon>
        <taxon>Sphingomonadales</taxon>
        <taxon>Erythrobacteraceae</taxon>
        <taxon>Aurantiacibacter</taxon>
    </lineage>
</organism>
<proteinExistence type="predicted"/>
<dbReference type="Gene3D" id="3.40.50.1820">
    <property type="entry name" value="alpha/beta hydrolase"/>
    <property type="match status" value="1"/>
</dbReference>
<dbReference type="RefSeq" id="WP_047093828.1">
    <property type="nucleotide sequence ID" value="NZ_LBHU01000002.1"/>
</dbReference>
<evidence type="ECO:0000259" key="1">
    <source>
        <dbReference type="Pfam" id="PF12697"/>
    </source>
</evidence>
<gene>
    <name evidence="2" type="ORF">AAV99_10025</name>
</gene>
<evidence type="ECO:0000313" key="3">
    <source>
        <dbReference type="Proteomes" id="UP000053455"/>
    </source>
</evidence>
<dbReference type="InterPro" id="IPR029058">
    <property type="entry name" value="AB_hydrolase_fold"/>
</dbReference>
<dbReference type="SUPFAM" id="SSF53474">
    <property type="entry name" value="alpha/beta-Hydrolases"/>
    <property type="match status" value="1"/>
</dbReference>
<dbReference type="InterPro" id="IPR017531">
    <property type="entry name" value="Hydrolase-1_PEP"/>
</dbReference>
<keyword evidence="3" id="KW-1185">Reference proteome</keyword>
<dbReference type="Proteomes" id="UP000053455">
    <property type="component" value="Unassembled WGS sequence"/>
</dbReference>
<sequence length="265" mass="28239">MTRRHIPFPCAEDTLIGTLDEGDEHSGLLIVTGGNEIRSGAFSGLATLAARVASAGYPVFRFDRRGVGDSSGSNSGFHSAEHDLAAAIAAFRENSPHIQRIIAYGNCDAATALMLNAGGGYDALVLANPWTFEDDQSGVMPPEAIRARYVAKLRDPGEALRFLRGGVSLKKLASGVRTALKSSAPPSSLVEDMANAMASYDGQVRYLIAGRDRTGQAFRAVWQGGDNVEVRAEADHAFSKGEDSAWLLDQILSALNEQARQLDMG</sequence>
<dbReference type="PATRIC" id="fig|874156.12.peg.2060"/>
<accession>A0A0H0XPR8</accession>
<dbReference type="InterPro" id="IPR000073">
    <property type="entry name" value="AB_hydrolase_1"/>
</dbReference>
<comment type="caution">
    <text evidence="2">The sequence shown here is derived from an EMBL/GenBank/DDBJ whole genome shotgun (WGS) entry which is preliminary data.</text>
</comment>
<protein>
    <recommendedName>
        <fullName evidence="1">AB hydrolase-1 domain-containing protein</fullName>
    </recommendedName>
</protein>
<dbReference type="EMBL" id="LBHU01000002">
    <property type="protein sequence ID" value="KLI64011.1"/>
    <property type="molecule type" value="Genomic_DNA"/>
</dbReference>
<dbReference type="NCBIfam" id="TIGR03100">
    <property type="entry name" value="hydr1_PEP"/>
    <property type="match status" value="1"/>
</dbReference>